<keyword evidence="4" id="KW-0472">Membrane</keyword>
<keyword evidence="8" id="KW-1185">Reference proteome</keyword>
<evidence type="ECO:0000256" key="4">
    <source>
        <dbReference type="SAM" id="Phobius"/>
    </source>
</evidence>
<dbReference type="PROSITE" id="PS51071">
    <property type="entry name" value="HTH_RPIR"/>
    <property type="match status" value="1"/>
</dbReference>
<dbReference type="Pfam" id="PF01380">
    <property type="entry name" value="SIS"/>
    <property type="match status" value="1"/>
</dbReference>
<dbReference type="Pfam" id="PF01418">
    <property type="entry name" value="HTH_6"/>
    <property type="match status" value="1"/>
</dbReference>
<dbReference type="PROSITE" id="PS51464">
    <property type="entry name" value="SIS"/>
    <property type="match status" value="1"/>
</dbReference>
<gene>
    <name evidence="7" type="ORF">KQI42_03565</name>
</gene>
<feature type="domain" description="SIS" evidence="6">
    <location>
        <begin position="125"/>
        <end position="265"/>
    </location>
</feature>
<keyword evidence="2" id="KW-0238">DNA-binding</keyword>
<evidence type="ECO:0000256" key="1">
    <source>
        <dbReference type="ARBA" id="ARBA00023015"/>
    </source>
</evidence>
<dbReference type="Proteomes" id="UP000749471">
    <property type="component" value="Unassembled WGS sequence"/>
</dbReference>
<accession>A0ABS6E2D9</accession>
<dbReference type="InterPro" id="IPR035472">
    <property type="entry name" value="RpiR-like_SIS"/>
</dbReference>
<sequence length="286" mass="32632">MINIIDYISDNLDTLSNKQKVIGKYLINNKDRICFMSLKQLSEEINVSEVTILNFCKTIGVESFTEMKKQFQDIIKKELYIPKEIKSSLMELDSLDDAFQNTIQIQKRNYERIIKMNDLDTLKEVAKIIGDAKTIYICGQGLGRILVDYLNIRLSLINIDSRVLEIGDIKAASVDIARVKEGDLFILISFPKYSHNVVSLAEYLKENNLPFISITDSLKSPISKNAEMVLKCDSDSLIFHNFISSAMALIELLLIVLCFNIKDKLIVHLDNLENIRSSLIRNITSE</sequence>
<dbReference type="InterPro" id="IPR047640">
    <property type="entry name" value="RpiR-like"/>
</dbReference>
<feature type="transmembrane region" description="Helical" evidence="4">
    <location>
        <begin position="237"/>
        <end position="259"/>
    </location>
</feature>
<keyword evidence="3" id="KW-0804">Transcription</keyword>
<dbReference type="PANTHER" id="PTHR30514">
    <property type="entry name" value="GLUCOKINASE"/>
    <property type="match status" value="1"/>
</dbReference>
<evidence type="ECO:0000313" key="8">
    <source>
        <dbReference type="Proteomes" id="UP000749471"/>
    </source>
</evidence>
<comment type="caution">
    <text evidence="7">The sequence shown here is derived from an EMBL/GenBank/DDBJ whole genome shotgun (WGS) entry which is preliminary data.</text>
</comment>
<organism evidence="7 8">
    <name type="scientific">Tissierella simiarum</name>
    <dbReference type="NCBI Taxonomy" id="2841534"/>
    <lineage>
        <taxon>Bacteria</taxon>
        <taxon>Bacillati</taxon>
        <taxon>Bacillota</taxon>
        <taxon>Tissierellia</taxon>
        <taxon>Tissierellales</taxon>
        <taxon>Tissierellaceae</taxon>
        <taxon>Tissierella</taxon>
    </lineage>
</organism>
<protein>
    <submittedName>
        <fullName evidence="7">MurR/RpiR family transcriptional regulator</fullName>
    </submittedName>
</protein>
<dbReference type="InterPro" id="IPR000281">
    <property type="entry name" value="HTH_RpiR"/>
</dbReference>
<keyword evidence="4" id="KW-0812">Transmembrane</keyword>
<dbReference type="RefSeq" id="WP_216516804.1">
    <property type="nucleotide sequence ID" value="NZ_JAHLPM010000002.1"/>
</dbReference>
<keyword evidence="4" id="KW-1133">Transmembrane helix</keyword>
<name>A0ABS6E2D9_9FIRM</name>
<dbReference type="PANTHER" id="PTHR30514:SF18">
    <property type="entry name" value="RPIR-FAMILY TRANSCRIPTIONAL REGULATOR"/>
    <property type="match status" value="1"/>
</dbReference>
<feature type="domain" description="HTH rpiR-type" evidence="5">
    <location>
        <begin position="2"/>
        <end position="78"/>
    </location>
</feature>
<dbReference type="EMBL" id="JAHLPM010000002">
    <property type="protein sequence ID" value="MBU5437073.1"/>
    <property type="molecule type" value="Genomic_DNA"/>
</dbReference>
<evidence type="ECO:0000256" key="2">
    <source>
        <dbReference type="ARBA" id="ARBA00023125"/>
    </source>
</evidence>
<proteinExistence type="predicted"/>
<dbReference type="CDD" id="cd05013">
    <property type="entry name" value="SIS_RpiR"/>
    <property type="match status" value="1"/>
</dbReference>
<dbReference type="InterPro" id="IPR001347">
    <property type="entry name" value="SIS_dom"/>
</dbReference>
<evidence type="ECO:0000259" key="6">
    <source>
        <dbReference type="PROSITE" id="PS51464"/>
    </source>
</evidence>
<evidence type="ECO:0000256" key="3">
    <source>
        <dbReference type="ARBA" id="ARBA00023163"/>
    </source>
</evidence>
<reference evidence="7 8" key="1">
    <citation type="submission" date="2021-06" db="EMBL/GenBank/DDBJ databases">
        <authorList>
            <person name="Sun Q."/>
            <person name="Li D."/>
        </authorList>
    </citation>
    <scope>NUCLEOTIDE SEQUENCE [LARGE SCALE GENOMIC DNA]</scope>
    <source>
        <strain evidence="7 8">MSJ-40</strain>
    </source>
</reference>
<keyword evidence="1" id="KW-0805">Transcription regulation</keyword>
<evidence type="ECO:0000313" key="7">
    <source>
        <dbReference type="EMBL" id="MBU5437073.1"/>
    </source>
</evidence>
<evidence type="ECO:0000259" key="5">
    <source>
        <dbReference type="PROSITE" id="PS51071"/>
    </source>
</evidence>